<evidence type="ECO:0000256" key="7">
    <source>
        <dbReference type="ARBA" id="ARBA00022989"/>
    </source>
</evidence>
<dbReference type="PROSITE" id="PS50893">
    <property type="entry name" value="ABC_TRANSPORTER_2"/>
    <property type="match status" value="1"/>
</dbReference>
<keyword evidence="3" id="KW-1003">Cell membrane</keyword>
<dbReference type="Gene3D" id="3.40.50.300">
    <property type="entry name" value="P-loop containing nucleotide triphosphate hydrolases"/>
    <property type="match status" value="1"/>
</dbReference>
<evidence type="ECO:0000256" key="8">
    <source>
        <dbReference type="ARBA" id="ARBA00023136"/>
    </source>
</evidence>
<evidence type="ECO:0000256" key="3">
    <source>
        <dbReference type="ARBA" id="ARBA00022475"/>
    </source>
</evidence>
<dbReference type="PROSITE" id="PS00211">
    <property type="entry name" value="ABC_TRANSPORTER_1"/>
    <property type="match status" value="1"/>
</dbReference>
<dbReference type="Gene3D" id="1.20.1560.10">
    <property type="entry name" value="ABC transporter type 1, transmembrane domain"/>
    <property type="match status" value="1"/>
</dbReference>
<dbReference type="InterPro" id="IPR036640">
    <property type="entry name" value="ABC1_TM_sf"/>
</dbReference>
<keyword evidence="4 9" id="KW-0812">Transmembrane</keyword>
<proteinExistence type="predicted"/>
<sequence length="579" mass="64158">MKDSVLLRFFKSRKLSYAAGFAFMFAASFIQTLFPKVLGSSVDLMKESGFALRPVMTNVLWMVLIALAVFACTFMWRNMIIANGRNLECYIREELFRHLLTLYPSFYSTRKTGDLIAHAINDISAVRMTFGPATAMSFNGIVICLSSIYFMFAAVDVRLALLTLAPLPLIVALMLFIGRKIQSRFRIVQDQFGLVTDKVQENISGIRVIKAYAQERTEIDKFSALSRDMAQSNVNLIKVSAALPPLIEFGFAVCFVISLFYGSRMVLRGEISVGDFVAFNGYLSLIVSPIVSLGRVVTIFQRGMASLGRLYDILSVKPDITDSPHALRVRPEGGIEMRHLTFSYERSGVPALTDISLSLPQGHTLGVIGPTGAGKSTLAALLLRLYNTAPGQILVDGRDIGDYSLEHLRESIALVPQDTFVFASTVKDNIVLFKDTYGDEEIEEASRLSLIADSISRFPDGYDTLLGDRGVNLSGGQKQRMAIARALIRDPAVLILDDALSAVDAVTEGRILESLRRARKGRTNIIISHRISALMEADEIIVLDKGAIRERGTHETLLQKEGMYYDLYTAQQEDVQRKA</sequence>
<dbReference type="InterPro" id="IPR017871">
    <property type="entry name" value="ABC_transporter-like_CS"/>
</dbReference>
<dbReference type="InterPro" id="IPR027417">
    <property type="entry name" value="P-loop_NTPase"/>
</dbReference>
<dbReference type="EMBL" id="JAAKGU010000001">
    <property type="protein sequence ID" value="NGM81864.1"/>
    <property type="molecule type" value="Genomic_DNA"/>
</dbReference>
<keyword evidence="7 9" id="KW-1133">Transmembrane helix</keyword>
<evidence type="ECO:0000259" key="10">
    <source>
        <dbReference type="PROSITE" id="PS50893"/>
    </source>
</evidence>
<dbReference type="InterPro" id="IPR011527">
    <property type="entry name" value="ABC1_TM_dom"/>
</dbReference>
<dbReference type="Proteomes" id="UP000480151">
    <property type="component" value="Unassembled WGS sequence"/>
</dbReference>
<protein>
    <submittedName>
        <fullName evidence="12">ABC transporter ATP-binding protein</fullName>
    </submittedName>
</protein>
<keyword evidence="2" id="KW-0813">Transport</keyword>
<dbReference type="CDD" id="cd18541">
    <property type="entry name" value="ABC_6TM_TmrB_like"/>
    <property type="match status" value="1"/>
</dbReference>
<comment type="caution">
    <text evidence="12">The sequence shown here is derived from an EMBL/GenBank/DDBJ whole genome shotgun (WGS) entry which is preliminary data.</text>
</comment>
<dbReference type="PANTHER" id="PTHR43394">
    <property type="entry name" value="ATP-DEPENDENT PERMEASE MDL1, MITOCHONDRIAL"/>
    <property type="match status" value="1"/>
</dbReference>
<comment type="subcellular location">
    <subcellularLocation>
        <location evidence="1">Cell membrane</location>
        <topology evidence="1">Multi-pass membrane protein</topology>
    </subcellularLocation>
</comment>
<evidence type="ECO:0000259" key="11">
    <source>
        <dbReference type="PROSITE" id="PS50929"/>
    </source>
</evidence>
<evidence type="ECO:0000256" key="1">
    <source>
        <dbReference type="ARBA" id="ARBA00004651"/>
    </source>
</evidence>
<evidence type="ECO:0000256" key="4">
    <source>
        <dbReference type="ARBA" id="ARBA00022692"/>
    </source>
</evidence>
<organism evidence="12 13">
    <name type="scientific">Paenibacillus apii</name>
    <dbReference type="NCBI Taxonomy" id="1850370"/>
    <lineage>
        <taxon>Bacteria</taxon>
        <taxon>Bacillati</taxon>
        <taxon>Bacillota</taxon>
        <taxon>Bacilli</taxon>
        <taxon>Bacillales</taxon>
        <taxon>Paenibacillaceae</taxon>
        <taxon>Paenibacillus</taxon>
    </lineage>
</organism>
<evidence type="ECO:0000313" key="13">
    <source>
        <dbReference type="Proteomes" id="UP000480151"/>
    </source>
</evidence>
<dbReference type="RefSeq" id="WP_165095179.1">
    <property type="nucleotide sequence ID" value="NZ_JAAKGU010000001.1"/>
</dbReference>
<feature type="transmembrane region" description="Helical" evidence="9">
    <location>
        <begin position="133"/>
        <end position="153"/>
    </location>
</feature>
<dbReference type="GO" id="GO:0015421">
    <property type="term" value="F:ABC-type oligopeptide transporter activity"/>
    <property type="evidence" value="ECO:0007669"/>
    <property type="project" value="TreeGrafter"/>
</dbReference>
<feature type="domain" description="ABC transporter" evidence="10">
    <location>
        <begin position="335"/>
        <end position="570"/>
    </location>
</feature>
<keyword evidence="6 12" id="KW-0067">ATP-binding</keyword>
<dbReference type="GO" id="GO:0005524">
    <property type="term" value="F:ATP binding"/>
    <property type="evidence" value="ECO:0007669"/>
    <property type="project" value="UniProtKB-KW"/>
</dbReference>
<keyword evidence="5" id="KW-0547">Nucleotide-binding</keyword>
<dbReference type="SUPFAM" id="SSF52540">
    <property type="entry name" value="P-loop containing nucleoside triphosphate hydrolases"/>
    <property type="match status" value="1"/>
</dbReference>
<evidence type="ECO:0000313" key="12">
    <source>
        <dbReference type="EMBL" id="NGM81864.1"/>
    </source>
</evidence>
<dbReference type="AlphaFoldDB" id="A0A6M1PH92"/>
<reference evidence="12 13" key="1">
    <citation type="submission" date="2020-02" db="EMBL/GenBank/DDBJ databases">
        <authorList>
            <person name="Gao J."/>
            <person name="Sun J."/>
        </authorList>
    </citation>
    <scope>NUCLEOTIDE SEQUENCE [LARGE SCALE GENOMIC DNA]</scope>
    <source>
        <strain evidence="12 13">7124</strain>
    </source>
</reference>
<evidence type="ECO:0000256" key="6">
    <source>
        <dbReference type="ARBA" id="ARBA00022840"/>
    </source>
</evidence>
<evidence type="ECO:0000256" key="9">
    <source>
        <dbReference type="SAM" id="Phobius"/>
    </source>
</evidence>
<dbReference type="PANTHER" id="PTHR43394:SF1">
    <property type="entry name" value="ATP-BINDING CASSETTE SUB-FAMILY B MEMBER 10, MITOCHONDRIAL"/>
    <property type="match status" value="1"/>
</dbReference>
<dbReference type="InterPro" id="IPR003593">
    <property type="entry name" value="AAA+_ATPase"/>
</dbReference>
<accession>A0A6M1PH92</accession>
<dbReference type="InterPro" id="IPR039421">
    <property type="entry name" value="Type_1_exporter"/>
</dbReference>
<gene>
    <name evidence="12" type="ORF">G5B47_05510</name>
</gene>
<keyword evidence="8 9" id="KW-0472">Membrane</keyword>
<dbReference type="GO" id="GO:0016887">
    <property type="term" value="F:ATP hydrolysis activity"/>
    <property type="evidence" value="ECO:0007669"/>
    <property type="project" value="InterPro"/>
</dbReference>
<dbReference type="Pfam" id="PF00664">
    <property type="entry name" value="ABC_membrane"/>
    <property type="match status" value="1"/>
</dbReference>
<dbReference type="GO" id="GO:0005886">
    <property type="term" value="C:plasma membrane"/>
    <property type="evidence" value="ECO:0007669"/>
    <property type="project" value="UniProtKB-SubCell"/>
</dbReference>
<dbReference type="PROSITE" id="PS50929">
    <property type="entry name" value="ABC_TM1F"/>
    <property type="match status" value="1"/>
</dbReference>
<keyword evidence="13" id="KW-1185">Reference proteome</keyword>
<evidence type="ECO:0000256" key="2">
    <source>
        <dbReference type="ARBA" id="ARBA00022448"/>
    </source>
</evidence>
<feature type="transmembrane region" description="Helical" evidence="9">
    <location>
        <begin position="281"/>
        <end position="300"/>
    </location>
</feature>
<dbReference type="Pfam" id="PF00005">
    <property type="entry name" value="ABC_tran"/>
    <property type="match status" value="1"/>
</dbReference>
<name>A0A6M1PH92_9BACL</name>
<dbReference type="SUPFAM" id="SSF90123">
    <property type="entry name" value="ABC transporter transmembrane region"/>
    <property type="match status" value="1"/>
</dbReference>
<feature type="domain" description="ABC transmembrane type-1" evidence="11">
    <location>
        <begin position="18"/>
        <end position="302"/>
    </location>
</feature>
<feature type="transmembrane region" description="Helical" evidence="9">
    <location>
        <begin position="15"/>
        <end position="34"/>
    </location>
</feature>
<feature type="transmembrane region" description="Helical" evidence="9">
    <location>
        <begin position="236"/>
        <end position="261"/>
    </location>
</feature>
<dbReference type="FunFam" id="3.40.50.300:FF:000221">
    <property type="entry name" value="Multidrug ABC transporter ATP-binding protein"/>
    <property type="match status" value="1"/>
</dbReference>
<dbReference type="SMART" id="SM00382">
    <property type="entry name" value="AAA"/>
    <property type="match status" value="1"/>
</dbReference>
<feature type="transmembrane region" description="Helical" evidence="9">
    <location>
        <begin position="159"/>
        <end position="177"/>
    </location>
</feature>
<dbReference type="InterPro" id="IPR003439">
    <property type="entry name" value="ABC_transporter-like_ATP-bd"/>
</dbReference>
<feature type="transmembrane region" description="Helical" evidence="9">
    <location>
        <begin position="54"/>
        <end position="76"/>
    </location>
</feature>
<evidence type="ECO:0000256" key="5">
    <source>
        <dbReference type="ARBA" id="ARBA00022741"/>
    </source>
</evidence>